<dbReference type="Proteomes" id="UP000284219">
    <property type="component" value="Unassembled WGS sequence"/>
</dbReference>
<gene>
    <name evidence="1" type="ORF">BEP19_06580</name>
</gene>
<dbReference type="RefSeq" id="WP_120189326.1">
    <property type="nucleotide sequence ID" value="NZ_MCHY01000008.1"/>
</dbReference>
<dbReference type="OrthoDB" id="2692034at2"/>
<evidence type="ECO:0000313" key="1">
    <source>
        <dbReference type="EMBL" id="RKD24070.1"/>
    </source>
</evidence>
<proteinExistence type="predicted"/>
<keyword evidence="2" id="KW-1185">Reference proteome</keyword>
<dbReference type="AlphaFoldDB" id="A0A419SJE0"/>
<dbReference type="EMBL" id="MCHY01000008">
    <property type="protein sequence ID" value="RKD24070.1"/>
    <property type="molecule type" value="Genomic_DNA"/>
</dbReference>
<evidence type="ECO:0000313" key="2">
    <source>
        <dbReference type="Proteomes" id="UP000284219"/>
    </source>
</evidence>
<comment type="caution">
    <text evidence="1">The sequence shown here is derived from an EMBL/GenBank/DDBJ whole genome shotgun (WGS) entry which is preliminary data.</text>
</comment>
<sequence>MNLYDTLFNWLQLKIVADHRPNDEAANISANHMQKVLVEEHHVEITEVKQESGKYLIHYVKDGDQEIQEVQQELAEMLLQFINDAPENYDIG</sequence>
<reference evidence="1 2" key="1">
    <citation type="submission" date="2016-08" db="EMBL/GenBank/DDBJ databases">
        <title>Novel Firmicute Genomes.</title>
        <authorList>
            <person name="Poppleton D.I."/>
            <person name="Gribaldo S."/>
        </authorList>
    </citation>
    <scope>NUCLEOTIDE SEQUENCE [LARGE SCALE GENOMIC DNA]</scope>
    <source>
        <strain evidence="1 2">RAOx-1</strain>
    </source>
</reference>
<protein>
    <submittedName>
        <fullName evidence="1">Uncharacterized protein</fullName>
    </submittedName>
</protein>
<name>A0A419SJE0_9BACL</name>
<accession>A0A419SJE0</accession>
<organism evidence="1 2">
    <name type="scientific">Ammoniphilus oxalaticus</name>
    <dbReference type="NCBI Taxonomy" id="66863"/>
    <lineage>
        <taxon>Bacteria</taxon>
        <taxon>Bacillati</taxon>
        <taxon>Bacillota</taxon>
        <taxon>Bacilli</taxon>
        <taxon>Bacillales</taxon>
        <taxon>Paenibacillaceae</taxon>
        <taxon>Aneurinibacillus group</taxon>
        <taxon>Ammoniphilus</taxon>
    </lineage>
</organism>